<dbReference type="CDD" id="cd06558">
    <property type="entry name" value="crotonase-like"/>
    <property type="match status" value="1"/>
</dbReference>
<dbReference type="Proteomes" id="UP000544090">
    <property type="component" value="Unassembled WGS sequence"/>
</dbReference>
<dbReference type="PANTHER" id="PTHR11941:SF127">
    <property type="entry name" value="ENOYL-COA HYDRATASE ECHA18 (ENOYL HYDRASE) (UNSATURATED ACYL-COA HYDRATASE) (CROTONASE)-RELATED"/>
    <property type="match status" value="1"/>
</dbReference>
<evidence type="ECO:0000256" key="1">
    <source>
        <dbReference type="ARBA" id="ARBA00005254"/>
    </source>
</evidence>
<keyword evidence="3" id="KW-0413">Isomerase</keyword>
<dbReference type="PANTHER" id="PTHR11941">
    <property type="entry name" value="ENOYL-COA HYDRATASE-RELATED"/>
    <property type="match status" value="1"/>
</dbReference>
<keyword evidence="4" id="KW-1185">Reference proteome</keyword>
<dbReference type="InterPro" id="IPR001753">
    <property type="entry name" value="Enoyl-CoA_hydra/iso"/>
</dbReference>
<comment type="caution">
    <text evidence="3">The sequence shown here is derived from an EMBL/GenBank/DDBJ whole genome shotgun (WGS) entry which is preliminary data.</text>
</comment>
<dbReference type="InterPro" id="IPR014748">
    <property type="entry name" value="Enoyl-CoA_hydra_C"/>
</dbReference>
<name>A0A7X6K6I5_9MICC</name>
<sequence>MTGSLRVEYDGPVATIVLDNERRRNAMAKHMWAQFAPLLAELGADNSVKVVIVRGAGEHFSAGADLSDLKEILHDPATGRHDGGHVTAGENALARFHKPTIAAINGYCIGGGWQIAGACDIRIASDRAVFGITPAKVGIVYPLSGIERLVRLAGPATAKYLLFSGDFVTAAEAKDLGLLAKVVPHAGFWAEVTGFAQRLATRSQLSIQAMKEIVDVIADDGTDLAERNAAWQREMATSGEPEIGIEAFLSKQTPDFKWTGKDARLFGI</sequence>
<evidence type="ECO:0000313" key="4">
    <source>
        <dbReference type="Proteomes" id="UP000544090"/>
    </source>
</evidence>
<dbReference type="GO" id="GO:0016829">
    <property type="term" value="F:lyase activity"/>
    <property type="evidence" value="ECO:0007669"/>
    <property type="project" value="UniProtKB-KW"/>
</dbReference>
<proteinExistence type="inferred from homology"/>
<evidence type="ECO:0000256" key="2">
    <source>
        <dbReference type="ARBA" id="ARBA00023239"/>
    </source>
</evidence>
<organism evidence="3 4">
    <name type="scientific">Arthrobacter mobilis</name>
    <dbReference type="NCBI Taxonomy" id="2724944"/>
    <lineage>
        <taxon>Bacteria</taxon>
        <taxon>Bacillati</taxon>
        <taxon>Actinomycetota</taxon>
        <taxon>Actinomycetes</taxon>
        <taxon>Micrococcales</taxon>
        <taxon>Micrococcaceae</taxon>
        <taxon>Arthrobacter</taxon>
    </lineage>
</organism>
<accession>A0A7X6K6I5</accession>
<protein>
    <submittedName>
        <fullName evidence="3">Enoyl-CoA hydratase/isomerase family protein</fullName>
    </submittedName>
</protein>
<dbReference type="GO" id="GO:0006635">
    <property type="term" value="P:fatty acid beta-oxidation"/>
    <property type="evidence" value="ECO:0007669"/>
    <property type="project" value="TreeGrafter"/>
</dbReference>
<dbReference type="InterPro" id="IPR029045">
    <property type="entry name" value="ClpP/crotonase-like_dom_sf"/>
</dbReference>
<keyword evidence="2" id="KW-0456">Lyase</keyword>
<dbReference type="RefSeq" id="WP_168487699.1">
    <property type="nucleotide sequence ID" value="NZ_JAAZSQ010000017.1"/>
</dbReference>
<dbReference type="EMBL" id="JAAZSQ010000017">
    <property type="protein sequence ID" value="NKX55869.1"/>
    <property type="molecule type" value="Genomic_DNA"/>
</dbReference>
<dbReference type="GO" id="GO:0016853">
    <property type="term" value="F:isomerase activity"/>
    <property type="evidence" value="ECO:0007669"/>
    <property type="project" value="UniProtKB-KW"/>
</dbReference>
<dbReference type="SUPFAM" id="SSF52096">
    <property type="entry name" value="ClpP/crotonase"/>
    <property type="match status" value="1"/>
</dbReference>
<dbReference type="Gene3D" id="3.90.226.10">
    <property type="entry name" value="2-enoyl-CoA Hydratase, Chain A, domain 1"/>
    <property type="match status" value="1"/>
</dbReference>
<dbReference type="Gene3D" id="1.10.12.10">
    <property type="entry name" value="Lyase 2-enoyl-coa Hydratase, Chain A, domain 2"/>
    <property type="match status" value="1"/>
</dbReference>
<dbReference type="AlphaFoldDB" id="A0A7X6K6I5"/>
<evidence type="ECO:0000313" key="3">
    <source>
        <dbReference type="EMBL" id="NKX55869.1"/>
    </source>
</evidence>
<gene>
    <name evidence="3" type="ORF">HGG74_15240</name>
</gene>
<reference evidence="3 4" key="1">
    <citation type="submission" date="2020-04" db="EMBL/GenBank/DDBJ databases">
        <title>Arthrobacter sp. nov.</title>
        <authorList>
            <person name="Liu S."/>
        </authorList>
    </citation>
    <scope>NUCLEOTIDE SEQUENCE [LARGE SCALE GENOMIC DNA]</scope>
    <source>
        <strain evidence="3 4">E918</strain>
    </source>
</reference>
<comment type="similarity">
    <text evidence="1">Belongs to the enoyl-CoA hydratase/isomerase family.</text>
</comment>
<dbReference type="Pfam" id="PF00378">
    <property type="entry name" value="ECH_1"/>
    <property type="match status" value="1"/>
</dbReference>